<keyword evidence="4" id="KW-1185">Reference proteome</keyword>
<evidence type="ECO:0000313" key="4">
    <source>
        <dbReference type="Proteomes" id="UP001295740"/>
    </source>
</evidence>
<sequence>MFSLAQIFVALSCTIGYTLAAPTPQSTSASSHSGDLTYYQPGLGACGETNSDSEHVVALSVADYDGNCGKTIQINKDGKTASALVADKCMGCAAGSIDVSSTVFESLADLSEGRVKVTWTIS</sequence>
<evidence type="ECO:0000313" key="3">
    <source>
        <dbReference type="EMBL" id="CAJ2503327.1"/>
    </source>
</evidence>
<dbReference type="PANTHER" id="PTHR31836">
    <property type="match status" value="1"/>
</dbReference>
<evidence type="ECO:0000256" key="2">
    <source>
        <dbReference type="SAM" id="SignalP"/>
    </source>
</evidence>
<dbReference type="PANTHER" id="PTHR31836:SF28">
    <property type="entry name" value="SRCR DOMAIN-CONTAINING PROTEIN-RELATED"/>
    <property type="match status" value="1"/>
</dbReference>
<feature type="signal peptide" evidence="2">
    <location>
        <begin position="1"/>
        <end position="20"/>
    </location>
</feature>
<keyword evidence="1 2" id="KW-0732">Signal</keyword>
<dbReference type="AlphaFoldDB" id="A0AAI8YFY6"/>
<dbReference type="EMBL" id="CAUWAG010000004">
    <property type="protein sequence ID" value="CAJ2503327.1"/>
    <property type="molecule type" value="Genomic_DNA"/>
</dbReference>
<protein>
    <submittedName>
        <fullName evidence="3">Uu.00g107210.m01.CDS01</fullName>
    </submittedName>
</protein>
<dbReference type="CDD" id="cd22191">
    <property type="entry name" value="DPBB_RlpA_EXP_N-like"/>
    <property type="match status" value="1"/>
</dbReference>
<dbReference type="Gene3D" id="2.40.40.10">
    <property type="entry name" value="RlpA-like domain"/>
    <property type="match status" value="1"/>
</dbReference>
<dbReference type="InterPro" id="IPR051477">
    <property type="entry name" value="Expansin_CellWall"/>
</dbReference>
<name>A0AAI8YFY6_9PEZI</name>
<organism evidence="3 4">
    <name type="scientific">Anthostomella pinea</name>
    <dbReference type="NCBI Taxonomy" id="933095"/>
    <lineage>
        <taxon>Eukaryota</taxon>
        <taxon>Fungi</taxon>
        <taxon>Dikarya</taxon>
        <taxon>Ascomycota</taxon>
        <taxon>Pezizomycotina</taxon>
        <taxon>Sordariomycetes</taxon>
        <taxon>Xylariomycetidae</taxon>
        <taxon>Xylariales</taxon>
        <taxon>Xylariaceae</taxon>
        <taxon>Anthostomella</taxon>
    </lineage>
</organism>
<feature type="chain" id="PRO_5042480317" evidence="2">
    <location>
        <begin position="21"/>
        <end position="122"/>
    </location>
</feature>
<reference evidence="3" key="1">
    <citation type="submission" date="2023-10" db="EMBL/GenBank/DDBJ databases">
        <authorList>
            <person name="Hackl T."/>
        </authorList>
    </citation>
    <scope>NUCLEOTIDE SEQUENCE</scope>
</reference>
<accession>A0AAI8YFY6</accession>
<gene>
    <name evidence="3" type="ORF">KHLLAP_LOCUS3795</name>
</gene>
<dbReference type="InterPro" id="IPR036908">
    <property type="entry name" value="RlpA-like_sf"/>
</dbReference>
<comment type="caution">
    <text evidence="3">The sequence shown here is derived from an EMBL/GenBank/DDBJ whole genome shotgun (WGS) entry which is preliminary data.</text>
</comment>
<dbReference type="SUPFAM" id="SSF50685">
    <property type="entry name" value="Barwin-like endoglucanases"/>
    <property type="match status" value="1"/>
</dbReference>
<dbReference type="Proteomes" id="UP001295740">
    <property type="component" value="Unassembled WGS sequence"/>
</dbReference>
<proteinExistence type="predicted"/>
<evidence type="ECO:0000256" key="1">
    <source>
        <dbReference type="ARBA" id="ARBA00022729"/>
    </source>
</evidence>